<name>A0ABU9EBD2_9BACT</name>
<protein>
    <submittedName>
        <fullName evidence="2">RHS repeat-associated core domain-containing protein</fullName>
    </submittedName>
</protein>
<dbReference type="PRINTS" id="PR00394">
    <property type="entry name" value="RHSPROTEIN"/>
</dbReference>
<evidence type="ECO:0000313" key="3">
    <source>
        <dbReference type="Proteomes" id="UP001484239"/>
    </source>
</evidence>
<organism evidence="2 3">
    <name type="scientific">Gaopeijia maritima</name>
    <dbReference type="NCBI Taxonomy" id="3119007"/>
    <lineage>
        <taxon>Bacteria</taxon>
        <taxon>Pseudomonadati</taxon>
        <taxon>Gemmatimonadota</taxon>
        <taxon>Longimicrobiia</taxon>
        <taxon>Gaopeijiales</taxon>
        <taxon>Gaopeijiaceae</taxon>
        <taxon>Gaopeijia</taxon>
    </lineage>
</organism>
<keyword evidence="3" id="KW-1185">Reference proteome</keyword>
<dbReference type="InterPro" id="IPR050708">
    <property type="entry name" value="T6SS_VgrG/RHS"/>
</dbReference>
<dbReference type="NCBIfam" id="TIGR03696">
    <property type="entry name" value="Rhs_assc_core"/>
    <property type="match status" value="1"/>
</dbReference>
<accession>A0ABU9EBD2</accession>
<feature type="region of interest" description="Disordered" evidence="1">
    <location>
        <begin position="386"/>
        <end position="406"/>
    </location>
</feature>
<gene>
    <name evidence="2" type="ORF">WI372_13665</name>
</gene>
<dbReference type="Proteomes" id="UP001484239">
    <property type="component" value="Unassembled WGS sequence"/>
</dbReference>
<dbReference type="Gene3D" id="2.180.10.10">
    <property type="entry name" value="RHS repeat-associated core"/>
    <property type="match status" value="1"/>
</dbReference>
<dbReference type="RefSeq" id="WP_405276853.1">
    <property type="nucleotide sequence ID" value="NZ_JBBHLI010000009.1"/>
</dbReference>
<comment type="caution">
    <text evidence="2">The sequence shown here is derived from an EMBL/GenBank/DDBJ whole genome shotgun (WGS) entry which is preliminary data.</text>
</comment>
<dbReference type="EMBL" id="JBBHLI010000009">
    <property type="protein sequence ID" value="MEK9502035.1"/>
    <property type="molecule type" value="Genomic_DNA"/>
</dbReference>
<dbReference type="PANTHER" id="PTHR32305:SF15">
    <property type="entry name" value="PROTEIN RHSA-RELATED"/>
    <property type="match status" value="1"/>
</dbReference>
<evidence type="ECO:0000256" key="1">
    <source>
        <dbReference type="SAM" id="MobiDB-lite"/>
    </source>
</evidence>
<dbReference type="InterPro" id="IPR022385">
    <property type="entry name" value="Rhs_assc_core"/>
</dbReference>
<sequence length="406" mass="43535">MRLPGVPCATQRYGRWWDPDTSTPTVSDDTWESYRYDALGRRIIKRRLHEPFCDEACTATIERTIWNGSQILVELRASGDPADTTALSNQTESGRDFGRVAYVHGPEIDAPLAVYRAQFLGSSTVRVLPRANWRGQYEGGVFSGGWPECTGSNGPNCIYVDWPAPLMHTYLDGQRRPQGDWMGSLLQDQRDASGLLFRRNRYYDPATGQFTQQDPIGIAGGMNLYGFANGDPVNFSDPFGLCPVCGVAGLAALGGGLVDAGIQAAANALVGRPILEGTGRAFAFGAAAGVAGFGIGRWIGRGASAARSVASGARFPTKPGQLKHLFRAEDGHLLDTPANRGLLKGLADDASATLGTDRFGNVWSARTLEDGSQAWVSTRNGVIQNGGVNANPRRFDPDLGLSNPGR</sequence>
<proteinExistence type="predicted"/>
<dbReference type="PANTHER" id="PTHR32305">
    <property type="match status" value="1"/>
</dbReference>
<evidence type="ECO:0000313" key="2">
    <source>
        <dbReference type="EMBL" id="MEK9502035.1"/>
    </source>
</evidence>
<reference evidence="2 3" key="1">
    <citation type="submission" date="2024-02" db="EMBL/GenBank/DDBJ databases">
        <title>A novel Gemmatimonadota bacterium.</title>
        <authorList>
            <person name="Du Z.-J."/>
            <person name="Ye Y.-Q."/>
        </authorList>
    </citation>
    <scope>NUCLEOTIDE SEQUENCE [LARGE SCALE GENOMIC DNA]</scope>
    <source>
        <strain evidence="2 3">DH-20</strain>
    </source>
</reference>